<dbReference type="PIRSF" id="PIRSF009376">
    <property type="entry name" value="Phospholipase_D_euk"/>
    <property type="match status" value="1"/>
</dbReference>
<keyword evidence="4" id="KW-0442">Lipid degradation</keyword>
<dbReference type="Pfam" id="PF00614">
    <property type="entry name" value="PLDc"/>
    <property type="match status" value="1"/>
</dbReference>
<keyword evidence="9" id="KW-1185">Reference proteome</keyword>
<evidence type="ECO:0000256" key="2">
    <source>
        <dbReference type="ARBA" id="ARBA00022737"/>
    </source>
</evidence>
<evidence type="ECO:0000256" key="5">
    <source>
        <dbReference type="ARBA" id="ARBA00023098"/>
    </source>
</evidence>
<keyword evidence="2" id="KW-0677">Repeat</keyword>
<keyword evidence="5" id="KW-0443">Lipid metabolism</keyword>
<dbReference type="PANTHER" id="PTHR18896:SF186">
    <property type="entry name" value="PHOSPHOLIPASE D"/>
    <property type="match status" value="1"/>
</dbReference>
<accession>A0A9P4MJK4</accession>
<dbReference type="EMBL" id="ML996087">
    <property type="protein sequence ID" value="KAF2152159.1"/>
    <property type="molecule type" value="Genomic_DNA"/>
</dbReference>
<evidence type="ECO:0000256" key="6">
    <source>
        <dbReference type="SAM" id="SignalP"/>
    </source>
</evidence>
<evidence type="ECO:0000313" key="8">
    <source>
        <dbReference type="EMBL" id="KAF2152159.1"/>
    </source>
</evidence>
<dbReference type="Proteomes" id="UP000799439">
    <property type="component" value="Unassembled WGS sequence"/>
</dbReference>
<evidence type="ECO:0000256" key="4">
    <source>
        <dbReference type="ARBA" id="ARBA00022963"/>
    </source>
</evidence>
<reference evidence="8" key="1">
    <citation type="journal article" date="2020" name="Stud. Mycol.">
        <title>101 Dothideomycetes genomes: a test case for predicting lifestyles and emergence of pathogens.</title>
        <authorList>
            <person name="Haridas S."/>
            <person name="Albert R."/>
            <person name="Binder M."/>
            <person name="Bloem J."/>
            <person name="Labutti K."/>
            <person name="Salamov A."/>
            <person name="Andreopoulos B."/>
            <person name="Baker S."/>
            <person name="Barry K."/>
            <person name="Bills G."/>
            <person name="Bluhm B."/>
            <person name="Cannon C."/>
            <person name="Castanera R."/>
            <person name="Culley D."/>
            <person name="Daum C."/>
            <person name="Ezra D."/>
            <person name="Gonzalez J."/>
            <person name="Henrissat B."/>
            <person name="Kuo A."/>
            <person name="Liang C."/>
            <person name="Lipzen A."/>
            <person name="Lutzoni F."/>
            <person name="Magnuson J."/>
            <person name="Mondo S."/>
            <person name="Nolan M."/>
            <person name="Ohm R."/>
            <person name="Pangilinan J."/>
            <person name="Park H.-J."/>
            <person name="Ramirez L."/>
            <person name="Alfaro M."/>
            <person name="Sun H."/>
            <person name="Tritt A."/>
            <person name="Yoshinaga Y."/>
            <person name="Zwiers L.-H."/>
            <person name="Turgeon B."/>
            <person name="Goodwin S."/>
            <person name="Spatafora J."/>
            <person name="Crous P."/>
            <person name="Grigoriev I."/>
        </authorList>
    </citation>
    <scope>NUCLEOTIDE SEQUENCE</scope>
    <source>
        <strain evidence="8">CBS 260.36</strain>
    </source>
</reference>
<dbReference type="GO" id="GO:0035556">
    <property type="term" value="P:intracellular signal transduction"/>
    <property type="evidence" value="ECO:0007669"/>
    <property type="project" value="InterPro"/>
</dbReference>
<dbReference type="GO" id="GO:0009395">
    <property type="term" value="P:phospholipid catabolic process"/>
    <property type="evidence" value="ECO:0007669"/>
    <property type="project" value="TreeGrafter"/>
</dbReference>
<evidence type="ECO:0000259" key="7">
    <source>
        <dbReference type="PROSITE" id="PS50035"/>
    </source>
</evidence>
<dbReference type="InterPro" id="IPR001736">
    <property type="entry name" value="PLipase_D/transphosphatidylase"/>
</dbReference>
<dbReference type="Gene3D" id="3.30.870.10">
    <property type="entry name" value="Endonuclease Chain A"/>
    <property type="match status" value="2"/>
</dbReference>
<evidence type="ECO:0000313" key="9">
    <source>
        <dbReference type="Proteomes" id="UP000799439"/>
    </source>
</evidence>
<dbReference type="SMART" id="SM00155">
    <property type="entry name" value="PLDc"/>
    <property type="match status" value="2"/>
</dbReference>
<feature type="signal peptide" evidence="6">
    <location>
        <begin position="1"/>
        <end position="18"/>
    </location>
</feature>
<feature type="domain" description="PLD phosphodiesterase" evidence="7">
    <location>
        <begin position="229"/>
        <end position="256"/>
    </location>
</feature>
<sequence>MLLTPIVYAVAIPLLSLAITGPSPHDSHRTNLIARSEVQKRAEEAEEHHLGSIHAATFDSPHKASTYRFQSFAPGRKGNQAKWYTDGCNYFWAISVALEQAKRSIWLLDWWLSPEFYLRRPPALNEEWRLDRVLQRAANRGVQIKVIVYKEVSQFIALDSAHTKSSLGNLHPNISFFRHPDHRLNKKALWSEFWAALKARSIKLITSVLVRLPAAALQALFGKDTQTTLYWAHHEKLCIIDGKLAFMGGMDMAFARWDTHDHPIADLHPGSLNNHTVWPGIDYSNTRLIGYRNVAEYEKEDLDRQYNARMGWTDMSLSVMGPVVQDLKNHFVQRWNWIYKQKYRGRGTPIHSPAEASRMELPEKSPLSIHGQSLRKSGNTECQILRSVGRWSHGTKTETSIMNAYIHAIKNSKHFVYIENQFFITACTDKQRPVKNKIGEVIVERILRAARSDEVYRIIVVMPAVPNTAAGDLKSDDAVTVRAVMKFQYRSISQGGRSIYEILIKSGIDPTRYIRFYNLRSYDRINHVNLTDHKHDNRYDSITSTYMTPRTPLYSIPWHGKPGSEIDAFVTEEVYVHTKLLIADDRVVITGSANLNDRSQMGDRDSEIAIYIEDRPRLESRMGGRVYTASHFAASLRRFHMRKHLGLVSVQNYKDMQDDPASQPVSRSMQDAYDWNSPEDQLVIDPLGDQVQRLWNGIAHNNTDAFDRVFRPVPIGHIRTWKDYDAFYKRFYSEKSPKALHQVFDQARKDGHLVDPDRPSTWKWGNVIAEDFPGGVEEVKAVLDNIRGTLVEMPLHFLDKDDIAKCGVRLNPITEEIYT</sequence>
<protein>
    <recommendedName>
        <fullName evidence="1">phospholipase D</fullName>
        <ecNumber evidence="1">3.1.4.4</ecNumber>
    </recommendedName>
</protein>
<evidence type="ECO:0000256" key="3">
    <source>
        <dbReference type="ARBA" id="ARBA00022801"/>
    </source>
</evidence>
<keyword evidence="6" id="KW-0732">Signal</keyword>
<keyword evidence="3" id="KW-0378">Hydrolase</keyword>
<evidence type="ECO:0000256" key="1">
    <source>
        <dbReference type="ARBA" id="ARBA00012027"/>
    </source>
</evidence>
<dbReference type="InterPro" id="IPR016555">
    <property type="entry name" value="PLipase_D_euk"/>
</dbReference>
<dbReference type="InterPro" id="IPR015679">
    <property type="entry name" value="PLipase_D_fam"/>
</dbReference>
<dbReference type="AlphaFoldDB" id="A0A9P4MJK4"/>
<dbReference type="PANTHER" id="PTHR18896">
    <property type="entry name" value="PHOSPHOLIPASE D"/>
    <property type="match status" value="1"/>
</dbReference>
<proteinExistence type="predicted"/>
<dbReference type="CDD" id="cd09141">
    <property type="entry name" value="PLDc_vPLD1_2_yPLD_like_2"/>
    <property type="match status" value="1"/>
</dbReference>
<dbReference type="EC" id="3.1.4.4" evidence="1"/>
<gene>
    <name evidence="8" type="ORF">K461DRAFT_257719</name>
</gene>
<feature type="domain" description="PLD phosphodiesterase" evidence="7">
    <location>
        <begin position="572"/>
        <end position="599"/>
    </location>
</feature>
<dbReference type="GO" id="GO:0006654">
    <property type="term" value="P:phosphatidic acid biosynthetic process"/>
    <property type="evidence" value="ECO:0007669"/>
    <property type="project" value="InterPro"/>
</dbReference>
<dbReference type="SUPFAM" id="SSF56024">
    <property type="entry name" value="Phospholipase D/nuclease"/>
    <property type="match status" value="2"/>
</dbReference>
<organism evidence="8 9">
    <name type="scientific">Myriangium duriaei CBS 260.36</name>
    <dbReference type="NCBI Taxonomy" id="1168546"/>
    <lineage>
        <taxon>Eukaryota</taxon>
        <taxon>Fungi</taxon>
        <taxon>Dikarya</taxon>
        <taxon>Ascomycota</taxon>
        <taxon>Pezizomycotina</taxon>
        <taxon>Dothideomycetes</taxon>
        <taxon>Dothideomycetidae</taxon>
        <taxon>Myriangiales</taxon>
        <taxon>Myriangiaceae</taxon>
        <taxon>Myriangium</taxon>
    </lineage>
</organism>
<feature type="chain" id="PRO_5040189826" description="phospholipase D" evidence="6">
    <location>
        <begin position="19"/>
        <end position="819"/>
    </location>
</feature>
<name>A0A9P4MJK4_9PEZI</name>
<dbReference type="OrthoDB" id="14911at2759"/>
<dbReference type="GO" id="GO:0004630">
    <property type="term" value="F:phospholipase D activity"/>
    <property type="evidence" value="ECO:0007669"/>
    <property type="project" value="UniProtKB-EC"/>
</dbReference>
<comment type="caution">
    <text evidence="8">The sequence shown here is derived from an EMBL/GenBank/DDBJ whole genome shotgun (WGS) entry which is preliminary data.</text>
</comment>
<dbReference type="PROSITE" id="PS50035">
    <property type="entry name" value="PLD"/>
    <property type="match status" value="2"/>
</dbReference>